<dbReference type="AlphaFoldDB" id="A0A4R7V5K3"/>
<keyword evidence="2" id="KW-1185">Reference proteome</keyword>
<accession>A0A4R7V5K3</accession>
<dbReference type="Gene3D" id="3.40.50.150">
    <property type="entry name" value="Vaccinia Virus protein VP39"/>
    <property type="match status" value="1"/>
</dbReference>
<proteinExistence type="predicted"/>
<dbReference type="Proteomes" id="UP000294927">
    <property type="component" value="Unassembled WGS sequence"/>
</dbReference>
<evidence type="ECO:0000313" key="1">
    <source>
        <dbReference type="EMBL" id="TDV44743.1"/>
    </source>
</evidence>
<dbReference type="EMBL" id="SOCP01000013">
    <property type="protein sequence ID" value="TDV44743.1"/>
    <property type="molecule type" value="Genomic_DNA"/>
</dbReference>
<protein>
    <recommendedName>
        <fullName evidence="3">Methyltransferase family protein</fullName>
    </recommendedName>
</protein>
<organism evidence="1 2">
    <name type="scientific">Actinophytocola oryzae</name>
    <dbReference type="NCBI Taxonomy" id="502181"/>
    <lineage>
        <taxon>Bacteria</taxon>
        <taxon>Bacillati</taxon>
        <taxon>Actinomycetota</taxon>
        <taxon>Actinomycetes</taxon>
        <taxon>Pseudonocardiales</taxon>
        <taxon>Pseudonocardiaceae</taxon>
    </lineage>
</organism>
<evidence type="ECO:0008006" key="3">
    <source>
        <dbReference type="Google" id="ProtNLM"/>
    </source>
</evidence>
<comment type="caution">
    <text evidence="1">The sequence shown here is derived from an EMBL/GenBank/DDBJ whole genome shotgun (WGS) entry which is preliminary data.</text>
</comment>
<dbReference type="InterPro" id="IPR029063">
    <property type="entry name" value="SAM-dependent_MTases_sf"/>
</dbReference>
<gene>
    <name evidence="1" type="ORF">CLV71_1131</name>
</gene>
<sequence>MSDFSAQWLALREPADASARAEELLTTLRTSLNGPDLVVRDLGSGTGAMARWLAPRLPGEATWVLTDLDPALLQVAAASVPGAVTDLRDITTIGAAELSGVSLVTGSALLDLLTMAEVTELAAACVGAGCPALFTLSVVGRVELAPADPLDEQLMAAFNAHQRRTVGGRVLLGPSAVPAMATAFTRLGATVHRRPSHWRLTSSPLLSEWLGGWVSAACEQNPELGAGAEEYLSRRLGEDLRVTVEHEDLLAIPA</sequence>
<dbReference type="RefSeq" id="WP_133906352.1">
    <property type="nucleotide sequence ID" value="NZ_SOCP01000013.1"/>
</dbReference>
<dbReference type="SUPFAM" id="SSF53335">
    <property type="entry name" value="S-adenosyl-L-methionine-dependent methyltransferases"/>
    <property type="match status" value="1"/>
</dbReference>
<reference evidence="1 2" key="1">
    <citation type="submission" date="2019-03" db="EMBL/GenBank/DDBJ databases">
        <title>Genomic Encyclopedia of Archaeal and Bacterial Type Strains, Phase II (KMG-II): from individual species to whole genera.</title>
        <authorList>
            <person name="Goeker M."/>
        </authorList>
    </citation>
    <scope>NUCLEOTIDE SEQUENCE [LARGE SCALE GENOMIC DNA]</scope>
    <source>
        <strain evidence="1 2">DSM 45499</strain>
    </source>
</reference>
<evidence type="ECO:0000313" key="2">
    <source>
        <dbReference type="Proteomes" id="UP000294927"/>
    </source>
</evidence>
<dbReference type="OrthoDB" id="7273451at2"/>
<name>A0A4R7V5K3_9PSEU</name>